<feature type="region of interest" description="Disordered" evidence="1">
    <location>
        <begin position="575"/>
        <end position="597"/>
    </location>
</feature>
<proteinExistence type="predicted"/>
<evidence type="ECO:0000259" key="2">
    <source>
        <dbReference type="Pfam" id="PF26638"/>
    </source>
</evidence>
<dbReference type="Proteomes" id="UP000018888">
    <property type="component" value="Unassembled WGS sequence"/>
</dbReference>
<feature type="domain" description="DUF8211" evidence="2">
    <location>
        <begin position="236"/>
        <end position="373"/>
    </location>
</feature>
<gene>
    <name evidence="3" type="ORF">GLOIN_2v1814432</name>
</gene>
<dbReference type="EMBL" id="AUPC02000350">
    <property type="protein sequence ID" value="POG61252.1"/>
    <property type="molecule type" value="Genomic_DNA"/>
</dbReference>
<dbReference type="InterPro" id="IPR058524">
    <property type="entry name" value="DUF8211"/>
</dbReference>
<feature type="compositionally biased region" description="Polar residues" evidence="1">
    <location>
        <begin position="578"/>
        <end position="597"/>
    </location>
</feature>
<sequence length="597" mass="70582">MSLSKPFHFPVGKNSFLVSMKKFHVTHSKRTGYNKIYDSHRSKSFFFELADPNKNTNEIHLKIHTNDYTMDTTPIRFPFTSILPNHKYQINKMLTHFFSLQEVLPRRIQTKFFDFIRSKLLDRITIIRSRGSSNSDRNRSTKTFFNFSYKKYRFHFGIYIPCLPDCTSDLLSDKPAFLTHTPKTLHFCQIPSPFIMSHHRRACVMHQKKFFSTEVNHFLCSTQNLKNEINNNKSTHASNVFNKWISHTKKEVYSNRLGIKYTVSYYANGHQHIFKKNNKYRYMYKKRYNNFSHNYSINNSTKKKQEVRFKRNCTRVFNKNTKLRMLNDVQKLRLAHRHGFLTSPSQYIDEPITHLRYSNKRRSIKKSDYNFNVPFFFFKKKVPPIRRTNHITHDFSSSYIHVPRSQKSSSLYIEPVASATPFCKDIIYPLPPDMDPVPDNIDIPNKLRPYIPDGPIYMMDSTPYKKSKKIRPPTYTYCIPGSRLWFDYLQKNIKNGNLPFRDFRVTNSSPISTHPTLDSTPVNDLTLYNDINTQQNNDLSNLQQNIMENNKRQWDVVKTQLDNIIIQELEPLNKKQKGTSTSYPDDSLEEGSTSARY</sequence>
<keyword evidence="4" id="KW-1185">Reference proteome</keyword>
<evidence type="ECO:0000313" key="4">
    <source>
        <dbReference type="Proteomes" id="UP000018888"/>
    </source>
</evidence>
<reference evidence="3 4" key="1">
    <citation type="journal article" date="2013" name="Proc. Natl. Acad. Sci. U.S.A.">
        <title>Genome of an arbuscular mycorrhizal fungus provides insight into the oldest plant symbiosis.</title>
        <authorList>
            <person name="Tisserant E."/>
            <person name="Malbreil M."/>
            <person name="Kuo A."/>
            <person name="Kohler A."/>
            <person name="Symeonidi A."/>
            <person name="Balestrini R."/>
            <person name="Charron P."/>
            <person name="Duensing N."/>
            <person name="Frei Dit Frey N."/>
            <person name="Gianinazzi-Pearson V."/>
            <person name="Gilbert L.B."/>
            <person name="Handa Y."/>
            <person name="Herr J.R."/>
            <person name="Hijri M."/>
            <person name="Koul R."/>
            <person name="Kawaguchi M."/>
            <person name="Krajinski F."/>
            <person name="Lammers P.J."/>
            <person name="Masclaux F.G."/>
            <person name="Murat C."/>
            <person name="Morin E."/>
            <person name="Ndikumana S."/>
            <person name="Pagni M."/>
            <person name="Petitpierre D."/>
            <person name="Requena N."/>
            <person name="Rosikiewicz P."/>
            <person name="Riley R."/>
            <person name="Saito K."/>
            <person name="San Clemente H."/>
            <person name="Shapiro H."/>
            <person name="van Tuinen D."/>
            <person name="Becard G."/>
            <person name="Bonfante P."/>
            <person name="Paszkowski U."/>
            <person name="Shachar-Hill Y.Y."/>
            <person name="Tuskan G.A."/>
            <person name="Young P.W."/>
            <person name="Sanders I.R."/>
            <person name="Henrissat B."/>
            <person name="Rensing S.A."/>
            <person name="Grigoriev I.V."/>
            <person name="Corradi N."/>
            <person name="Roux C."/>
            <person name="Martin F."/>
        </authorList>
    </citation>
    <scope>NUCLEOTIDE SEQUENCE [LARGE SCALE GENOMIC DNA]</scope>
    <source>
        <strain evidence="3 4">DAOM 197198</strain>
    </source>
</reference>
<name>A0A2P4P780_RHIID</name>
<dbReference type="AlphaFoldDB" id="A0A2P4P780"/>
<protein>
    <recommendedName>
        <fullName evidence="2">DUF8211 domain-containing protein</fullName>
    </recommendedName>
</protein>
<dbReference type="Pfam" id="PF26638">
    <property type="entry name" value="DUF8211"/>
    <property type="match status" value="1"/>
</dbReference>
<reference evidence="3 4" key="2">
    <citation type="journal article" date="2018" name="New Phytol.">
        <title>High intraspecific genome diversity in the model arbuscular mycorrhizal symbiont Rhizophagus irregularis.</title>
        <authorList>
            <person name="Chen E.C.H."/>
            <person name="Morin E."/>
            <person name="Beaudet D."/>
            <person name="Noel J."/>
            <person name="Yildirir G."/>
            <person name="Ndikumana S."/>
            <person name="Charron P."/>
            <person name="St-Onge C."/>
            <person name="Giorgi J."/>
            <person name="Kruger M."/>
            <person name="Marton T."/>
            <person name="Ropars J."/>
            <person name="Grigoriev I.V."/>
            <person name="Hainaut M."/>
            <person name="Henrissat B."/>
            <person name="Roux C."/>
            <person name="Martin F."/>
            <person name="Corradi N."/>
        </authorList>
    </citation>
    <scope>NUCLEOTIDE SEQUENCE [LARGE SCALE GENOMIC DNA]</scope>
    <source>
        <strain evidence="3 4">DAOM 197198</strain>
    </source>
</reference>
<comment type="caution">
    <text evidence="3">The sequence shown here is derived from an EMBL/GenBank/DDBJ whole genome shotgun (WGS) entry which is preliminary data.</text>
</comment>
<dbReference type="VEuPathDB" id="FungiDB:RhiirFUN_016092"/>
<organism evidence="3 4">
    <name type="scientific">Rhizophagus irregularis (strain DAOM 181602 / DAOM 197198 / MUCL 43194)</name>
    <name type="common">Arbuscular mycorrhizal fungus</name>
    <name type="synonym">Glomus intraradices</name>
    <dbReference type="NCBI Taxonomy" id="747089"/>
    <lineage>
        <taxon>Eukaryota</taxon>
        <taxon>Fungi</taxon>
        <taxon>Fungi incertae sedis</taxon>
        <taxon>Mucoromycota</taxon>
        <taxon>Glomeromycotina</taxon>
        <taxon>Glomeromycetes</taxon>
        <taxon>Glomerales</taxon>
        <taxon>Glomeraceae</taxon>
        <taxon>Rhizophagus</taxon>
    </lineage>
</organism>
<accession>A0A2P4P780</accession>
<evidence type="ECO:0000256" key="1">
    <source>
        <dbReference type="SAM" id="MobiDB-lite"/>
    </source>
</evidence>
<evidence type="ECO:0000313" key="3">
    <source>
        <dbReference type="EMBL" id="POG61252.1"/>
    </source>
</evidence>